<evidence type="ECO:0000256" key="1">
    <source>
        <dbReference type="SAM" id="MobiDB-lite"/>
    </source>
</evidence>
<accession>A0ABP5JXD4</accession>
<dbReference type="RefSeq" id="WP_344262175.1">
    <property type="nucleotide sequence ID" value="NZ_BAAAMR010000006.1"/>
</dbReference>
<proteinExistence type="predicted"/>
<feature type="compositionally biased region" description="Polar residues" evidence="1">
    <location>
        <begin position="161"/>
        <end position="171"/>
    </location>
</feature>
<organism evidence="2 3">
    <name type="scientific">Actinomadura napierensis</name>
    <dbReference type="NCBI Taxonomy" id="267854"/>
    <lineage>
        <taxon>Bacteria</taxon>
        <taxon>Bacillati</taxon>
        <taxon>Actinomycetota</taxon>
        <taxon>Actinomycetes</taxon>
        <taxon>Streptosporangiales</taxon>
        <taxon>Thermomonosporaceae</taxon>
        <taxon>Actinomadura</taxon>
    </lineage>
</organism>
<sequence>MGAKTAVLIYTDGHPADLLCSATEPDLPATTALISRTNPGWDGSTASSGDLQDYFCPDQGIAYAGSFPGIDVLCDRQVMVDRPSHLPAHLLHASAYRGRVILHAVHSVTDWFAYAIWENGTLLRSLSLSPDSGVIESIGTPLGVRTALLGRRTPPPRPFPASQTRSPTLCPSTPGAGR</sequence>
<feature type="region of interest" description="Disordered" evidence="1">
    <location>
        <begin position="150"/>
        <end position="178"/>
    </location>
</feature>
<gene>
    <name evidence="2" type="ORF">GCM10009727_11210</name>
</gene>
<reference evidence="3" key="1">
    <citation type="journal article" date="2019" name="Int. J. Syst. Evol. Microbiol.">
        <title>The Global Catalogue of Microorganisms (GCM) 10K type strain sequencing project: providing services to taxonomists for standard genome sequencing and annotation.</title>
        <authorList>
            <consortium name="The Broad Institute Genomics Platform"/>
            <consortium name="The Broad Institute Genome Sequencing Center for Infectious Disease"/>
            <person name="Wu L."/>
            <person name="Ma J."/>
        </authorList>
    </citation>
    <scope>NUCLEOTIDE SEQUENCE [LARGE SCALE GENOMIC DNA]</scope>
    <source>
        <strain evidence="3">JCM 13850</strain>
    </source>
</reference>
<dbReference type="EMBL" id="BAAAMR010000006">
    <property type="protein sequence ID" value="GAA2124098.1"/>
    <property type="molecule type" value="Genomic_DNA"/>
</dbReference>
<dbReference type="InterPro" id="IPR053847">
    <property type="entry name" value="DUF6928"/>
</dbReference>
<comment type="caution">
    <text evidence="2">The sequence shown here is derived from an EMBL/GenBank/DDBJ whole genome shotgun (WGS) entry which is preliminary data.</text>
</comment>
<evidence type="ECO:0000313" key="3">
    <source>
        <dbReference type="Proteomes" id="UP001501020"/>
    </source>
</evidence>
<protein>
    <submittedName>
        <fullName evidence="2">Uncharacterized protein</fullName>
    </submittedName>
</protein>
<name>A0ABP5JXD4_9ACTN</name>
<evidence type="ECO:0000313" key="2">
    <source>
        <dbReference type="EMBL" id="GAA2124098.1"/>
    </source>
</evidence>
<keyword evidence="3" id="KW-1185">Reference proteome</keyword>
<dbReference type="Proteomes" id="UP001501020">
    <property type="component" value="Unassembled WGS sequence"/>
</dbReference>
<dbReference type="Pfam" id="PF21997">
    <property type="entry name" value="DUF6928"/>
    <property type="match status" value="1"/>
</dbReference>